<dbReference type="Proteomes" id="UP000237968">
    <property type="component" value="Unassembled WGS sequence"/>
</dbReference>
<dbReference type="AlphaFoldDB" id="A0A2S9XE58"/>
<comment type="caution">
    <text evidence="2">The sequence shown here is derived from an EMBL/GenBank/DDBJ whole genome shotgun (WGS) entry which is preliminary data.</text>
</comment>
<evidence type="ECO:0000313" key="2">
    <source>
        <dbReference type="EMBL" id="PRP91137.1"/>
    </source>
</evidence>
<organism evidence="2 3">
    <name type="scientific">Enhygromyxa salina</name>
    <dbReference type="NCBI Taxonomy" id="215803"/>
    <lineage>
        <taxon>Bacteria</taxon>
        <taxon>Pseudomonadati</taxon>
        <taxon>Myxococcota</taxon>
        <taxon>Polyangia</taxon>
        <taxon>Nannocystales</taxon>
        <taxon>Nannocystaceae</taxon>
        <taxon>Enhygromyxa</taxon>
    </lineage>
</organism>
<keyword evidence="1" id="KW-0472">Membrane</keyword>
<protein>
    <submittedName>
        <fullName evidence="2">Uncharacterized protein</fullName>
    </submittedName>
</protein>
<sequence>MVESTAIARVGERSYELAKTPEAALELLREGAGLRVLSRSQARKAGGTEPLIVVGDRNFTIYKPWRSPRDATPDAALGGDFAVGVAAVGRLVPTPRGSRLELRVKPYAPAPARRVTVGVTVASWVLFVLAPVVLAGPHPVALALSAFMLIGGVASVTLRGRRRRAQEVRDLLAIVEGIYGPLELSRGEDPHRG</sequence>
<name>A0A2S9XE58_9BACT</name>
<feature type="transmembrane region" description="Helical" evidence="1">
    <location>
        <begin position="140"/>
        <end position="158"/>
    </location>
</feature>
<accession>A0A2S9XE58</accession>
<keyword evidence="1" id="KW-0812">Transmembrane</keyword>
<feature type="transmembrane region" description="Helical" evidence="1">
    <location>
        <begin position="115"/>
        <end position="134"/>
    </location>
</feature>
<gene>
    <name evidence="2" type="ORF">ENSA5_57970</name>
</gene>
<proteinExistence type="predicted"/>
<keyword evidence="1" id="KW-1133">Transmembrane helix</keyword>
<keyword evidence="3" id="KW-1185">Reference proteome</keyword>
<dbReference type="EMBL" id="PVNK01000255">
    <property type="protein sequence ID" value="PRP91137.1"/>
    <property type="molecule type" value="Genomic_DNA"/>
</dbReference>
<reference evidence="2 3" key="1">
    <citation type="submission" date="2018-03" db="EMBL/GenBank/DDBJ databases">
        <title>Draft Genome Sequences of the Obligatory Marine Myxobacteria Enhygromyxa salina SWB005.</title>
        <authorList>
            <person name="Poehlein A."/>
            <person name="Moghaddam J.A."/>
            <person name="Harms H."/>
            <person name="Alanjari M."/>
            <person name="Koenig G.M."/>
            <person name="Daniel R."/>
            <person name="Schaeberle T.F."/>
        </authorList>
    </citation>
    <scope>NUCLEOTIDE SEQUENCE [LARGE SCALE GENOMIC DNA]</scope>
    <source>
        <strain evidence="2 3">SWB005</strain>
    </source>
</reference>
<evidence type="ECO:0000256" key="1">
    <source>
        <dbReference type="SAM" id="Phobius"/>
    </source>
</evidence>
<evidence type="ECO:0000313" key="3">
    <source>
        <dbReference type="Proteomes" id="UP000237968"/>
    </source>
</evidence>